<dbReference type="Proteomes" id="UP000788993">
    <property type="component" value="Unassembled WGS sequence"/>
</dbReference>
<keyword evidence="2" id="KW-1185">Reference proteome</keyword>
<reference evidence="1" key="2">
    <citation type="submission" date="2021-01" db="EMBL/GenBank/DDBJ databases">
        <authorList>
            <person name="Schikora-Tamarit M.A."/>
        </authorList>
    </citation>
    <scope>NUCLEOTIDE SEQUENCE</scope>
    <source>
        <strain evidence="1">NCAIM Y.01608</strain>
    </source>
</reference>
<evidence type="ECO:0000313" key="2">
    <source>
        <dbReference type="Proteomes" id="UP000788993"/>
    </source>
</evidence>
<comment type="caution">
    <text evidence="1">The sequence shown here is derived from an EMBL/GenBank/DDBJ whole genome shotgun (WGS) entry which is preliminary data.</text>
</comment>
<gene>
    <name evidence="1" type="ORF">OGATHE_001196</name>
</gene>
<dbReference type="AlphaFoldDB" id="A0A9P8PSC0"/>
<proteinExistence type="predicted"/>
<protein>
    <submittedName>
        <fullName evidence="1">Uncharacterized protein</fullName>
    </submittedName>
</protein>
<reference evidence="1" key="1">
    <citation type="journal article" date="2021" name="Open Biol.">
        <title>Shared evolutionary footprints suggest mitochondrial oxidative damage underlies multiple complex I losses in fungi.</title>
        <authorList>
            <person name="Schikora-Tamarit M.A."/>
            <person name="Marcet-Houben M."/>
            <person name="Nosek J."/>
            <person name="Gabaldon T."/>
        </authorList>
    </citation>
    <scope>NUCLEOTIDE SEQUENCE</scope>
    <source>
        <strain evidence="1">NCAIM Y.01608</strain>
    </source>
</reference>
<evidence type="ECO:0000313" key="1">
    <source>
        <dbReference type="EMBL" id="KAH3676707.1"/>
    </source>
</evidence>
<accession>A0A9P8PSC0</accession>
<organism evidence="1 2">
    <name type="scientific">Ogataea polymorpha</name>
    <dbReference type="NCBI Taxonomy" id="460523"/>
    <lineage>
        <taxon>Eukaryota</taxon>
        <taxon>Fungi</taxon>
        <taxon>Dikarya</taxon>
        <taxon>Ascomycota</taxon>
        <taxon>Saccharomycotina</taxon>
        <taxon>Pichiomycetes</taxon>
        <taxon>Pichiales</taxon>
        <taxon>Pichiaceae</taxon>
        <taxon>Ogataea</taxon>
    </lineage>
</organism>
<sequence>MTIPKFRLESELPLDVDVLLLTRLSALCTPTNNEPCDAIPDGTWTKTAGSMIETVMNDPLEKTLLNDLSSLV</sequence>
<dbReference type="EMBL" id="JAEUBD010000146">
    <property type="protein sequence ID" value="KAH3676707.1"/>
    <property type="molecule type" value="Genomic_DNA"/>
</dbReference>
<name>A0A9P8PSC0_9ASCO</name>